<keyword evidence="5" id="KW-1185">Reference proteome</keyword>
<dbReference type="RefSeq" id="WP_184272044.1">
    <property type="nucleotide sequence ID" value="NZ_JACHKY010000005.1"/>
</dbReference>
<keyword evidence="2" id="KW-0472">Membrane</keyword>
<name>A0A7W7IRH2_9CAUL</name>
<evidence type="ECO:0000313" key="5">
    <source>
        <dbReference type="Proteomes" id="UP000539957"/>
    </source>
</evidence>
<keyword evidence="2" id="KW-1133">Transmembrane helix</keyword>
<evidence type="ECO:0000259" key="3">
    <source>
        <dbReference type="Pfam" id="PF25881"/>
    </source>
</evidence>
<dbReference type="Gene3D" id="2.40.30.170">
    <property type="match status" value="1"/>
</dbReference>
<feature type="domain" description="YbhG-like alpha-helical hairpin" evidence="3">
    <location>
        <begin position="107"/>
        <end position="217"/>
    </location>
</feature>
<dbReference type="EMBL" id="JACHKY010000005">
    <property type="protein sequence ID" value="MBB4799209.1"/>
    <property type="molecule type" value="Genomic_DNA"/>
</dbReference>
<comment type="caution">
    <text evidence="4">The sequence shown here is derived from an EMBL/GenBank/DDBJ whole genome shotgun (WGS) entry which is preliminary data.</text>
</comment>
<evidence type="ECO:0000313" key="4">
    <source>
        <dbReference type="EMBL" id="MBB4799209.1"/>
    </source>
</evidence>
<dbReference type="Pfam" id="PF25881">
    <property type="entry name" value="HH_YBHG"/>
    <property type="match status" value="1"/>
</dbReference>
<organism evidence="4 5">
    <name type="scientific">Brevundimonas bullata</name>
    <dbReference type="NCBI Taxonomy" id="13160"/>
    <lineage>
        <taxon>Bacteria</taxon>
        <taxon>Pseudomonadati</taxon>
        <taxon>Pseudomonadota</taxon>
        <taxon>Alphaproteobacteria</taxon>
        <taxon>Caulobacterales</taxon>
        <taxon>Caulobacteraceae</taxon>
        <taxon>Brevundimonas</taxon>
    </lineage>
</organism>
<dbReference type="AlphaFoldDB" id="A0A7W7IRH2"/>
<gene>
    <name evidence="4" type="ORF">HNP32_002965</name>
</gene>
<sequence>MTETAPVADIAADPTSPPPRPHRAPPVRTLLIAVAALAVLAFVVIGLFLAARPAPPQVQGMVEAETFTVATKAPARVEKMLASAGDRVVPGQVLAILSSPEITAADQQAAAALQGAQAVQELSRVGARPEDIRSLESIWRSAQAAAQLAAQTARRAENLYAEGVISTQRRDEAVAARAATAAQSEAARQQYLKAVAGTRSEEKAIADAQVAAARAGLGGTASLLAETRMTSPSAGEIAERFSNPGELVLIGVPVFTVVDLDHAWVAFNLREDQFNGLKIGHTVRGDIPALNRKGVPFRVSFISPQGDFATWRATRQSRGYDVRSFEIHAKPVAPVQGLRPGMSVLFDWPAR</sequence>
<feature type="transmembrane region" description="Helical" evidence="2">
    <location>
        <begin position="30"/>
        <end position="51"/>
    </location>
</feature>
<keyword evidence="2" id="KW-0812">Transmembrane</keyword>
<protein>
    <submittedName>
        <fullName evidence="4">HlyD family secretion protein</fullName>
    </submittedName>
</protein>
<dbReference type="Gene3D" id="2.40.50.100">
    <property type="match status" value="1"/>
</dbReference>
<dbReference type="Proteomes" id="UP000539957">
    <property type="component" value="Unassembled WGS sequence"/>
</dbReference>
<evidence type="ECO:0000256" key="2">
    <source>
        <dbReference type="SAM" id="Phobius"/>
    </source>
</evidence>
<feature type="region of interest" description="Disordered" evidence="1">
    <location>
        <begin position="1"/>
        <end position="23"/>
    </location>
</feature>
<proteinExistence type="predicted"/>
<accession>A0A7W7IRH2</accession>
<reference evidence="4 5" key="1">
    <citation type="submission" date="2020-08" db="EMBL/GenBank/DDBJ databases">
        <title>Functional genomics of gut bacteria from endangered species of beetles.</title>
        <authorList>
            <person name="Carlos-Shanley C."/>
        </authorList>
    </citation>
    <scope>NUCLEOTIDE SEQUENCE [LARGE SCALE GENOMIC DNA]</scope>
    <source>
        <strain evidence="4 5">S00123</strain>
    </source>
</reference>
<dbReference type="PANTHER" id="PTHR30438">
    <property type="entry name" value="36 KDA ANTIGEN-RELATED"/>
    <property type="match status" value="1"/>
</dbReference>
<dbReference type="InterPro" id="IPR059052">
    <property type="entry name" value="HH_YbhG-like"/>
</dbReference>
<dbReference type="SUPFAM" id="SSF111369">
    <property type="entry name" value="HlyD-like secretion proteins"/>
    <property type="match status" value="1"/>
</dbReference>
<evidence type="ECO:0000256" key="1">
    <source>
        <dbReference type="SAM" id="MobiDB-lite"/>
    </source>
</evidence>